<proteinExistence type="predicted"/>
<dbReference type="PANTHER" id="PTHR43156">
    <property type="entry name" value="STAGE II SPORULATION PROTEIN E-RELATED"/>
    <property type="match status" value="1"/>
</dbReference>
<organism evidence="4 5">
    <name type="scientific">Giesbergeria sinuosa</name>
    <dbReference type="NCBI Taxonomy" id="80883"/>
    <lineage>
        <taxon>Bacteria</taxon>
        <taxon>Pseudomonadati</taxon>
        <taxon>Pseudomonadota</taxon>
        <taxon>Betaproteobacteria</taxon>
        <taxon>Burkholderiales</taxon>
        <taxon>Comamonadaceae</taxon>
        <taxon>Giesbergeria</taxon>
    </lineage>
</organism>
<keyword evidence="1 4" id="KW-0378">Hydrolase</keyword>
<reference evidence="5" key="1">
    <citation type="journal article" date="2019" name="Int. J. Syst. Evol. Microbiol.">
        <title>The Global Catalogue of Microorganisms (GCM) 10K type strain sequencing project: providing services to taxonomists for standard genome sequencing and annotation.</title>
        <authorList>
            <consortium name="The Broad Institute Genomics Platform"/>
            <consortium name="The Broad Institute Genome Sequencing Center for Infectious Disease"/>
            <person name="Wu L."/>
            <person name="Ma J."/>
        </authorList>
    </citation>
    <scope>NUCLEOTIDE SEQUENCE [LARGE SCALE GENOMIC DNA]</scope>
    <source>
        <strain evidence="5">CCUG 49452</strain>
    </source>
</reference>
<dbReference type="InterPro" id="IPR052016">
    <property type="entry name" value="Bact_Sigma-Reg"/>
</dbReference>
<dbReference type="SMART" id="SM00304">
    <property type="entry name" value="HAMP"/>
    <property type="match status" value="1"/>
</dbReference>
<feature type="domain" description="HAMP" evidence="3">
    <location>
        <begin position="293"/>
        <end position="341"/>
    </location>
</feature>
<keyword evidence="2" id="KW-0472">Membrane</keyword>
<keyword evidence="5" id="KW-1185">Reference proteome</keyword>
<dbReference type="PROSITE" id="PS50885">
    <property type="entry name" value="HAMP"/>
    <property type="match status" value="1"/>
</dbReference>
<keyword evidence="2" id="KW-1133">Transmembrane helix</keyword>
<dbReference type="EC" id="3.1.3.16" evidence="4"/>
<dbReference type="EMBL" id="JBHSHJ010000003">
    <property type="protein sequence ID" value="MFC4788512.1"/>
    <property type="molecule type" value="Genomic_DNA"/>
</dbReference>
<dbReference type="Pfam" id="PF07228">
    <property type="entry name" value="SpoIIE"/>
    <property type="match status" value="1"/>
</dbReference>
<accession>A0ABV9QCZ0</accession>
<evidence type="ECO:0000313" key="4">
    <source>
        <dbReference type="EMBL" id="MFC4788512.1"/>
    </source>
</evidence>
<keyword evidence="2" id="KW-0812">Transmembrane</keyword>
<dbReference type="RefSeq" id="WP_382431009.1">
    <property type="nucleotide sequence ID" value="NZ_JBHSHJ010000003.1"/>
</dbReference>
<feature type="transmembrane region" description="Helical" evidence="2">
    <location>
        <begin position="6"/>
        <end position="28"/>
    </location>
</feature>
<dbReference type="GO" id="GO:0004722">
    <property type="term" value="F:protein serine/threonine phosphatase activity"/>
    <property type="evidence" value="ECO:0007669"/>
    <property type="project" value="UniProtKB-EC"/>
</dbReference>
<dbReference type="CDD" id="cd06225">
    <property type="entry name" value="HAMP"/>
    <property type="match status" value="1"/>
</dbReference>
<evidence type="ECO:0000313" key="5">
    <source>
        <dbReference type="Proteomes" id="UP001596001"/>
    </source>
</evidence>
<evidence type="ECO:0000259" key="3">
    <source>
        <dbReference type="PROSITE" id="PS50885"/>
    </source>
</evidence>
<dbReference type="Gene3D" id="6.10.340.10">
    <property type="match status" value="1"/>
</dbReference>
<evidence type="ECO:0000256" key="2">
    <source>
        <dbReference type="SAM" id="Phobius"/>
    </source>
</evidence>
<dbReference type="SMART" id="SM00331">
    <property type="entry name" value="PP2C_SIG"/>
    <property type="match status" value="1"/>
</dbReference>
<comment type="caution">
    <text evidence="4">The sequence shown here is derived from an EMBL/GenBank/DDBJ whole genome shotgun (WGS) entry which is preliminary data.</text>
</comment>
<name>A0ABV9QCZ0_9BURK</name>
<dbReference type="SUPFAM" id="SSF81606">
    <property type="entry name" value="PP2C-like"/>
    <property type="match status" value="1"/>
</dbReference>
<dbReference type="Gene3D" id="3.60.40.10">
    <property type="entry name" value="PPM-type phosphatase domain"/>
    <property type="match status" value="1"/>
</dbReference>
<dbReference type="InterPro" id="IPR003660">
    <property type="entry name" value="HAMP_dom"/>
</dbReference>
<dbReference type="InterPro" id="IPR036457">
    <property type="entry name" value="PPM-type-like_dom_sf"/>
</dbReference>
<dbReference type="PANTHER" id="PTHR43156:SF2">
    <property type="entry name" value="STAGE II SPORULATION PROTEIN E"/>
    <property type="match status" value="1"/>
</dbReference>
<gene>
    <name evidence="4" type="ORF">ACFO6X_05870</name>
</gene>
<evidence type="ECO:0000256" key="1">
    <source>
        <dbReference type="ARBA" id="ARBA00022801"/>
    </source>
</evidence>
<protein>
    <submittedName>
        <fullName evidence="4">PP2C family protein-serine/threonine phosphatase</fullName>
        <ecNumber evidence="4">3.1.3.16</ecNumber>
    </submittedName>
</protein>
<sequence length="685" mass="74530">MLLRTRITLIVGTALVLTVLGLGGASLLREQLLQQRLTATAVAGQTALWNEMLATESQRLEQSLQSLKAQPGFLQALYSADRATIAQALTHAHVLIGPQEPLALMGVISAGSEPIVFGTEPPRPLLDAVSLDRALGGEGVSGLRMVAGSTPVMIAAHTLPGSTYPIVLVLGRHAEHGLQRFAQRSATSAHLIDLHGTLLGSTDSNLWQRLQITSSPRIATYQQHQDKDHTYTLNSTPVTDLSGHPAGALVTLADNTHEASTRQFLDRMALISTSLLMLTVLLGLYVYLGKNFRTLDNAIAALQALARGDARVRLQHAGNDEIGRIAQAVVVFRHSAEELTASRSLRERVRRRQERLIHTQLQQLADATDMTSREEVLELLHNGEPHQGSAASEDEEQLRHLAAVMGSLTQRIIGQHQRLSTMIVELREALVTKTRLAGLEQELQIAAQVQLSILPRHLTVDSRVQIDCHITPAREVGGDFYDYFVIDAEHLGFVIADVSGKGVPAALFMAITRTLLKATAVFVTAPASCIRKLNDLLATENEQMMFVTIFYGVLHLPTGRVTYVNAGHNPPYLLRLGTTTPLPRTDGIAVAVSDGFVYDEGVVDLAPGDKLFLYTDGITEAFDPDGQEYGNHRLEQVLQPLAAPHCTAQATNETVLADVHRFERGAPQADDITCLCLQYQGDTSH</sequence>
<dbReference type="Proteomes" id="UP001596001">
    <property type="component" value="Unassembled WGS sequence"/>
</dbReference>
<dbReference type="InterPro" id="IPR001932">
    <property type="entry name" value="PPM-type_phosphatase-like_dom"/>
</dbReference>